<evidence type="ECO:0000313" key="2">
    <source>
        <dbReference type="EMBL" id="TWL31834.1"/>
    </source>
</evidence>
<reference evidence="2 3" key="1">
    <citation type="submission" date="2019-06" db="EMBL/GenBank/DDBJ databases">
        <title>Genome sequence analysis of &gt;100 Bacillus licheniformis strains suggests intrinsic resistance to this species.</title>
        <authorList>
            <person name="Wels M."/>
            <person name="Siezen R.J."/>
            <person name="Johansen E."/>
            <person name="Stuer-Lauridsen B."/>
            <person name="Bjerre K."/>
            <person name="Nielsen B.K.K."/>
        </authorList>
    </citation>
    <scope>NUCLEOTIDE SEQUENCE [LARGE SCALE GENOMIC DNA]</scope>
    <source>
        <strain evidence="2 3">BAC-16736</strain>
    </source>
</reference>
<evidence type="ECO:0000313" key="4">
    <source>
        <dbReference type="Proteomes" id="UP000595038"/>
    </source>
</evidence>
<dbReference type="EMBL" id="CP065647">
    <property type="protein sequence ID" value="QPR74061.1"/>
    <property type="molecule type" value="Genomic_DNA"/>
</dbReference>
<protein>
    <submittedName>
        <fullName evidence="2">Uncharacterized protein</fullName>
    </submittedName>
</protein>
<dbReference type="RefSeq" id="WP_003185298.1">
    <property type="nucleotide sequence ID" value="NZ_BEXU01000021.1"/>
</dbReference>
<dbReference type="EMBL" id="NILC01000010">
    <property type="protein sequence ID" value="TWL31834.1"/>
    <property type="molecule type" value="Genomic_DNA"/>
</dbReference>
<organism evidence="2 3">
    <name type="scientific">Bacillus licheniformis</name>
    <dbReference type="NCBI Taxonomy" id="1402"/>
    <lineage>
        <taxon>Bacteria</taxon>
        <taxon>Bacillati</taxon>
        <taxon>Bacillota</taxon>
        <taxon>Bacilli</taxon>
        <taxon>Bacillales</taxon>
        <taxon>Bacillaceae</taxon>
        <taxon>Bacillus</taxon>
    </lineage>
</organism>
<evidence type="ECO:0000313" key="3">
    <source>
        <dbReference type="Proteomes" id="UP000435910"/>
    </source>
</evidence>
<dbReference type="Proteomes" id="UP000435910">
    <property type="component" value="Unassembled WGS sequence"/>
</dbReference>
<dbReference type="Proteomes" id="UP000595038">
    <property type="component" value="Chromosome"/>
</dbReference>
<accession>A0A8B5YGE0</accession>
<name>A0A8B5YGE0_BACLI</name>
<gene>
    <name evidence="2" type="ORF">CHCC16736_1002</name>
    <name evidence="1" type="ORF">I6G80_07295</name>
</gene>
<dbReference type="AlphaFoldDB" id="A0A8B5YGE0"/>
<evidence type="ECO:0000313" key="1">
    <source>
        <dbReference type="EMBL" id="QPR74061.1"/>
    </source>
</evidence>
<reference evidence="1 4" key="2">
    <citation type="submission" date="2020-12" db="EMBL/GenBank/DDBJ databases">
        <title>FDA dAtabase for Regulatory Grade micrObial Sequences (FDA-ARGOS): Supporting development and validation of Infectious Disease Dx tests.</title>
        <authorList>
            <person name="Nelson B."/>
            <person name="Plummer A."/>
            <person name="Tallon L."/>
            <person name="Sadzewicz L."/>
            <person name="Zhao X."/>
            <person name="Boylan J."/>
            <person name="Ott S."/>
            <person name="Bowen H."/>
            <person name="Vavikolanu K."/>
            <person name="Mehta A."/>
            <person name="Aluvathingal J."/>
            <person name="Nadendla S."/>
            <person name="Myers T."/>
            <person name="Yan Y."/>
            <person name="Sichtig H."/>
        </authorList>
    </citation>
    <scope>NUCLEOTIDE SEQUENCE [LARGE SCALE GENOMIC DNA]</scope>
    <source>
        <strain evidence="1 4">FDAARGOS_923</strain>
    </source>
</reference>
<dbReference type="GeneID" id="92859843"/>
<proteinExistence type="predicted"/>
<sequence length="75" mass="8245">MRTFEVLTLLSFVMLFQQKMPGKLAAAAGFVSIGVLADLQLYSKLLKQLGMTGDIDGERSADIVNRYVLDFSTSI</sequence>